<organism evidence="2 3">
    <name type="scientific">Linnemannia hyalina</name>
    <dbReference type="NCBI Taxonomy" id="64524"/>
    <lineage>
        <taxon>Eukaryota</taxon>
        <taxon>Fungi</taxon>
        <taxon>Fungi incertae sedis</taxon>
        <taxon>Mucoromycota</taxon>
        <taxon>Mortierellomycotina</taxon>
        <taxon>Mortierellomycetes</taxon>
        <taxon>Mortierellales</taxon>
        <taxon>Mortierellaceae</taxon>
        <taxon>Linnemannia</taxon>
    </lineage>
</organism>
<feature type="compositionally biased region" description="Polar residues" evidence="1">
    <location>
        <begin position="11"/>
        <end position="20"/>
    </location>
</feature>
<reference evidence="2" key="1">
    <citation type="submission" date="2021-06" db="EMBL/GenBank/DDBJ databases">
        <title>Genome Sequence of Mortierella hyaline Strain SCG-10, a Cold-Adapted, Nitrate-Reducing Fungus Isolated from Soil in Minnesota, USA.</title>
        <authorList>
            <person name="Aldossari N."/>
        </authorList>
    </citation>
    <scope>NUCLEOTIDE SEQUENCE</scope>
    <source>
        <strain evidence="2">SCG-10</strain>
    </source>
</reference>
<feature type="region of interest" description="Disordered" evidence="1">
    <location>
        <begin position="1"/>
        <end position="64"/>
    </location>
</feature>
<feature type="compositionally biased region" description="Basic and acidic residues" evidence="1">
    <location>
        <begin position="52"/>
        <end position="64"/>
    </location>
</feature>
<feature type="compositionally biased region" description="Acidic residues" evidence="1">
    <location>
        <begin position="1"/>
        <end position="10"/>
    </location>
</feature>
<proteinExistence type="predicted"/>
<feature type="compositionally biased region" description="Acidic residues" evidence="1">
    <location>
        <begin position="1012"/>
        <end position="1029"/>
    </location>
</feature>
<dbReference type="AlphaFoldDB" id="A0A9P7Y398"/>
<evidence type="ECO:0000256" key="1">
    <source>
        <dbReference type="SAM" id="MobiDB-lite"/>
    </source>
</evidence>
<sequence length="1029" mass="114377">MSSQEMDEAEIQQSAGTSATVAGKKRKVDEADVASLTESQGDEETPAAPGVTKEKGRATADLHHAIRSSEDDIIASMKRWGINYSKNATLALTHLVNLVLVLCGIDELSKLKASMVVQEAHIDISNQNLSDKRLEDLPGEENHDADEYNDLQRIVDVAIRTWAQTCKEKWLMDPSLAGKDNTKTTTPPAPLMIRLCTSLMQGNCQMTSSSTAKIAALDKSIMAFEAAVRASPHWDSPDWQTQDQRRLFLLSLMPFDDAMNANMKISTSMANILHDMFVRVAKGKKVELGRLTGISDNGRYIRGLIWGVLKMVKLVRTALGEPTLAYFTTADVNRCRTAVKLLWIVDKKIKDDELLLKMFLSDNLNLDHQETGVLSIFLQQSYHAVWKDDGAVEETKRLSMRTRFAASRTDLVNTCGTNTDVTVAVFSILQDLPLTLLVNNDPKTFGNFADVCIAQLKRTYTSSCAAAVSKAFATWEAAMYSVVGPDKQPSPTQQNINIAHAYNTLHSKVRGLVKAGEVMYLKLGKEVCESQAVQLINAIESLATILSNVAVGDQGLGHEEYVKVFGTTAQVLDRFIKEDEEKEQDLEKIVPCCLSLMKATIHGDVTSTTQSTQGAQATQANRNGWINEMCKHIMPILTSSYMPTDVVLEGFRTWMDIALIMSASTPPTLTTDNEDEIIFNDGLMNLLARQVKNAVVELMLSVTTRAGVIEKVMHKDEDSTGRDSYLEVAEFQIYQECAGGSAAHLIDAVIAGVQARLIGLEPATTMLAHAMPLQYHFQKPLADLLNSVHLYTFNSTLTTDKRVDALEDLIELASTSLPQSFESEVRGARSHRGTKRLAAMWSKALKENAFNPLTASGYTDENLSTLYTNLIKAALPKKTRETEVPSAKDWDLFWDTLKVLPIPKNPTRKLLTRMDMLSKLDPMASPGSAEYVAFFVQSQTVPATAEQQTILDKVDECNALIQDLRRQRSKFDPKRKHDDQKRQEVDQDIAHIIREKRTFVQKLPPHLQGEVESSDIQEEEEEDVEMEEL</sequence>
<dbReference type="EMBL" id="JAHRHY010000003">
    <property type="protein sequence ID" value="KAG9070709.1"/>
    <property type="molecule type" value="Genomic_DNA"/>
</dbReference>
<protein>
    <submittedName>
        <fullName evidence="2">Uncharacterized protein</fullName>
    </submittedName>
</protein>
<dbReference type="Proteomes" id="UP000707451">
    <property type="component" value="Unassembled WGS sequence"/>
</dbReference>
<keyword evidence="3" id="KW-1185">Reference proteome</keyword>
<comment type="caution">
    <text evidence="2">The sequence shown here is derived from an EMBL/GenBank/DDBJ whole genome shotgun (WGS) entry which is preliminary data.</text>
</comment>
<dbReference type="OrthoDB" id="2471962at2759"/>
<accession>A0A9P7Y398</accession>
<gene>
    <name evidence="2" type="ORF">KI688_008248</name>
</gene>
<feature type="region of interest" description="Disordered" evidence="1">
    <location>
        <begin position="1000"/>
        <end position="1029"/>
    </location>
</feature>
<evidence type="ECO:0000313" key="2">
    <source>
        <dbReference type="EMBL" id="KAG9070709.1"/>
    </source>
</evidence>
<name>A0A9P7Y398_9FUNG</name>
<feature type="region of interest" description="Disordered" evidence="1">
    <location>
        <begin position="968"/>
        <end position="988"/>
    </location>
</feature>
<evidence type="ECO:0000313" key="3">
    <source>
        <dbReference type="Proteomes" id="UP000707451"/>
    </source>
</evidence>